<accession>A0A974ZR37</accession>
<evidence type="ECO:0000256" key="1">
    <source>
        <dbReference type="SAM" id="Phobius"/>
    </source>
</evidence>
<gene>
    <name evidence="2" type="ORF">JWS13_00405</name>
</gene>
<evidence type="ECO:0000313" key="2">
    <source>
        <dbReference type="EMBL" id="QSE87204.1"/>
    </source>
</evidence>
<organism evidence="2 3">
    <name type="scientific">Rhodococcus pseudokoreensis</name>
    <dbReference type="NCBI Taxonomy" id="2811421"/>
    <lineage>
        <taxon>Bacteria</taxon>
        <taxon>Bacillati</taxon>
        <taxon>Actinomycetota</taxon>
        <taxon>Actinomycetes</taxon>
        <taxon>Mycobacteriales</taxon>
        <taxon>Nocardiaceae</taxon>
        <taxon>Rhodococcus</taxon>
    </lineage>
</organism>
<dbReference type="Proteomes" id="UP000662986">
    <property type="component" value="Plasmid unnamed5"/>
</dbReference>
<feature type="transmembrane region" description="Helical" evidence="1">
    <location>
        <begin position="50"/>
        <end position="69"/>
    </location>
</feature>
<sequence>MSDVESGGRDDDHGVRPLYAGSPYPAWHRREGSTRYRLITTTAPTTLGEMYPATTFVFFMVGGLIAMLIRAERTVRGLQFLLNEQYNQPFTSTPRSCCCCTRHSR</sequence>
<protein>
    <submittedName>
        <fullName evidence="2">Uncharacterized protein</fullName>
    </submittedName>
</protein>
<keyword evidence="1" id="KW-1133">Transmembrane helix</keyword>
<dbReference type="RefSeq" id="WP_005261754.1">
    <property type="nucleotide sequence ID" value="NZ_CP070614.1"/>
</dbReference>
<dbReference type="InterPro" id="IPR036927">
    <property type="entry name" value="Cyt_c_oxase-like_su1_sf"/>
</dbReference>
<name>A0A974ZR37_9NOCA</name>
<keyword evidence="1" id="KW-0812">Transmembrane</keyword>
<proteinExistence type="predicted"/>
<keyword evidence="2" id="KW-0614">Plasmid</keyword>
<geneLocation type="plasmid" evidence="2 3">
    <name>unnamed5</name>
</geneLocation>
<dbReference type="EMBL" id="CP070614">
    <property type="protein sequence ID" value="QSE87204.1"/>
    <property type="molecule type" value="Genomic_DNA"/>
</dbReference>
<dbReference type="SUPFAM" id="SSF81442">
    <property type="entry name" value="Cytochrome c oxidase subunit I-like"/>
    <property type="match status" value="1"/>
</dbReference>
<reference evidence="2 3" key="2">
    <citation type="journal article" date="2022" name="Arch. Microbiol.">
        <title>Rhodococcus pseudokoreensis sp. nov. isolated from the rhizosphere of young M26 apple rootstocks.</title>
        <authorList>
            <person name="Kampfer P."/>
            <person name="Glaeser S.P."/>
            <person name="Blom J."/>
            <person name="Wolf J."/>
            <person name="Benning S."/>
            <person name="Schloter M."/>
            <person name="Neumann-Schaal M."/>
        </authorList>
    </citation>
    <scope>NUCLEOTIDE SEQUENCE [LARGE SCALE GENOMIC DNA]</scope>
    <source>
        <strain evidence="2 3">R79</strain>
    </source>
</reference>
<reference evidence="2 3" key="1">
    <citation type="journal article" date="2021" name="Microbiol. Resour. Announc.">
        <title>Complete Genome Sequences of Two Rhodococcus sp. Strains with Large and Linear Chromosomes, Isolated from Apple Rhizosphere.</title>
        <authorList>
            <person name="Benning S."/>
            <person name="Brugnone N."/>
            <person name="Siani R."/>
            <person name="Kublik S."/>
            <person name="Schloter M."/>
            <person name="Rad V."/>
        </authorList>
    </citation>
    <scope>NUCLEOTIDE SEQUENCE [LARGE SCALE GENOMIC DNA]</scope>
    <source>
        <strain evidence="2 3">R79</strain>
    </source>
</reference>
<keyword evidence="3" id="KW-1185">Reference proteome</keyword>
<keyword evidence="1" id="KW-0472">Membrane</keyword>
<dbReference type="Gene3D" id="1.20.210.10">
    <property type="entry name" value="Cytochrome c oxidase-like, subunit I domain"/>
    <property type="match status" value="1"/>
</dbReference>
<evidence type="ECO:0000313" key="3">
    <source>
        <dbReference type="Proteomes" id="UP000662986"/>
    </source>
</evidence>